<dbReference type="PROSITE" id="PS50005">
    <property type="entry name" value="TPR"/>
    <property type="match status" value="1"/>
</dbReference>
<dbReference type="STRING" id="1160895.CM19_11065"/>
<dbReference type="SUPFAM" id="SSF48452">
    <property type="entry name" value="TPR-like"/>
    <property type="match status" value="2"/>
</dbReference>
<dbReference type="Proteomes" id="UP000024332">
    <property type="component" value="Unassembled WGS sequence"/>
</dbReference>
<dbReference type="GO" id="GO:0016567">
    <property type="term" value="P:protein ubiquitination"/>
    <property type="evidence" value="ECO:0007669"/>
    <property type="project" value="TreeGrafter"/>
</dbReference>
<keyword evidence="1" id="KW-0802">TPR repeat</keyword>
<dbReference type="GO" id="GO:0005737">
    <property type="term" value="C:cytoplasm"/>
    <property type="evidence" value="ECO:0007669"/>
    <property type="project" value="TreeGrafter"/>
</dbReference>
<dbReference type="PROSITE" id="PS50293">
    <property type="entry name" value="TPR_REGION"/>
    <property type="match status" value="1"/>
</dbReference>
<dbReference type="AlphaFoldDB" id="A0A031LLA1"/>
<dbReference type="PANTHER" id="PTHR12558:SF13">
    <property type="entry name" value="CELL DIVISION CYCLE PROTEIN 27 HOMOLOG"/>
    <property type="match status" value="1"/>
</dbReference>
<reference evidence="2 3" key="1">
    <citation type="submission" date="2014-03" db="EMBL/GenBank/DDBJ databases">
        <title>Draft genome sequence of the novel thermoacidophilic archaea Acidianus copahuensis ALE1 strain, isolated from Copahue volcanic area in Neuquen Argentina.</title>
        <authorList>
            <person name="Urbieta M.S."/>
            <person name="Rascovan N."/>
            <person name="Castro C."/>
            <person name="Revale S."/>
            <person name="Giaveno M.A."/>
            <person name="Vazquez M.P."/>
            <person name="Donati E.R."/>
        </authorList>
    </citation>
    <scope>NUCLEOTIDE SEQUENCE [LARGE SCALE GENOMIC DNA]</scope>
    <source>
        <strain evidence="2 3">ALE1</strain>
    </source>
</reference>
<evidence type="ECO:0000256" key="1">
    <source>
        <dbReference type="PROSITE-ProRule" id="PRU00339"/>
    </source>
</evidence>
<gene>
    <name evidence="2" type="ORF">CM19_11065</name>
</gene>
<organism evidence="2 3">
    <name type="scientific">Candidatus Acidianus copahuensis</name>
    <dbReference type="NCBI Taxonomy" id="1160895"/>
    <lineage>
        <taxon>Archaea</taxon>
        <taxon>Thermoproteota</taxon>
        <taxon>Thermoprotei</taxon>
        <taxon>Sulfolobales</taxon>
        <taxon>Sulfolobaceae</taxon>
        <taxon>Acidianus</taxon>
    </lineage>
</organism>
<dbReference type="Gene3D" id="1.25.40.10">
    <property type="entry name" value="Tetratricopeptide repeat domain"/>
    <property type="match status" value="1"/>
</dbReference>
<dbReference type="Pfam" id="PF12895">
    <property type="entry name" value="ANAPC3"/>
    <property type="match status" value="1"/>
</dbReference>
<dbReference type="Pfam" id="PF13181">
    <property type="entry name" value="TPR_8"/>
    <property type="match status" value="2"/>
</dbReference>
<protein>
    <submittedName>
        <fullName evidence="2">Uncharacterized protein</fullName>
    </submittedName>
</protein>
<dbReference type="RefSeq" id="WP_052349534.1">
    <property type="nucleotide sequence ID" value="NZ_JFZT01000057.1"/>
</dbReference>
<dbReference type="EMBL" id="JFZT01000057">
    <property type="protein sequence ID" value="EZQ02009.1"/>
    <property type="molecule type" value="Genomic_DNA"/>
</dbReference>
<dbReference type="InterPro" id="IPR011990">
    <property type="entry name" value="TPR-like_helical_dom_sf"/>
</dbReference>
<sequence length="297" mass="34051">MDIEELLKENKYEEALALLENDNSLNSKLFKASILLNLGRNDEVISLLNGINTIESCVLISRAYSNLKQISKAIETLEKCTQRFPYSHSIYYELGKLYESQSDYETALRYINKALEIIPISSDYKFLKAKILYFQGNYEDSSFLLGEILRLNPKNLEARIIRASCYYNLGLRMDALAEINRALDQGNNNSFLHSLKGMIYYETGFYKLALAEYKITIRNGGNSEDLYMAALCSYLLNYYNDALVYIDNALTKKTEPKYYALKARIQKALGKLDEAKNLAKEVIAMDKSLTEIVRDLL</sequence>
<dbReference type="GO" id="GO:0051301">
    <property type="term" value="P:cell division"/>
    <property type="evidence" value="ECO:0007669"/>
    <property type="project" value="TreeGrafter"/>
</dbReference>
<name>A0A031LLA1_9CREN</name>
<dbReference type="PANTHER" id="PTHR12558">
    <property type="entry name" value="CELL DIVISION CYCLE 16,23,27"/>
    <property type="match status" value="1"/>
</dbReference>
<proteinExistence type="predicted"/>
<dbReference type="GO" id="GO:0031145">
    <property type="term" value="P:anaphase-promoting complex-dependent catabolic process"/>
    <property type="evidence" value="ECO:0007669"/>
    <property type="project" value="TreeGrafter"/>
</dbReference>
<evidence type="ECO:0000313" key="3">
    <source>
        <dbReference type="Proteomes" id="UP000024332"/>
    </source>
</evidence>
<dbReference type="OrthoDB" id="115601at2157"/>
<feature type="repeat" description="TPR" evidence="1">
    <location>
        <begin position="88"/>
        <end position="121"/>
    </location>
</feature>
<evidence type="ECO:0000313" key="2">
    <source>
        <dbReference type="EMBL" id="EZQ02009.1"/>
    </source>
</evidence>
<accession>A0A031LLA1</accession>
<dbReference type="InterPro" id="IPR019734">
    <property type="entry name" value="TPR_rpt"/>
</dbReference>
<keyword evidence="3" id="KW-1185">Reference proteome</keyword>
<dbReference type="SMART" id="SM00028">
    <property type="entry name" value="TPR"/>
    <property type="match status" value="6"/>
</dbReference>
<comment type="caution">
    <text evidence="2">The sequence shown here is derived from an EMBL/GenBank/DDBJ whole genome shotgun (WGS) entry which is preliminary data.</text>
</comment>